<protein>
    <submittedName>
        <fullName evidence="1">Uncharacterized protein</fullName>
    </submittedName>
</protein>
<name>A0A839HK44_9BURK</name>
<evidence type="ECO:0000313" key="2">
    <source>
        <dbReference type="Proteomes" id="UP000586093"/>
    </source>
</evidence>
<accession>A0A839HK44</accession>
<evidence type="ECO:0000313" key="1">
    <source>
        <dbReference type="EMBL" id="MBB1163167.1"/>
    </source>
</evidence>
<reference evidence="1 2" key="1">
    <citation type="submission" date="2020-08" db="EMBL/GenBank/DDBJ databases">
        <title>Aquariorum lacteus gen. nov., sp. nov., a new member of the family Comamonadaceae, isolated from freshwater aquarium.</title>
        <authorList>
            <person name="Chun S.-J."/>
        </authorList>
    </citation>
    <scope>NUCLEOTIDE SEQUENCE [LARGE SCALE GENOMIC DNA]</scope>
    <source>
        <strain evidence="1 2">SJAQ100</strain>
    </source>
</reference>
<dbReference type="Proteomes" id="UP000586093">
    <property type="component" value="Unassembled WGS sequence"/>
</dbReference>
<sequence length="268" mass="29101">MDRLLVLRLEAQGCSAEALLNGIPLARVDAARPCSVLPVHEFTVSGENRLELRIWPPALLVGEAPAPLPPLESDGQRSASLQVLLPRMGHAIDPGQSRNLAQLLWAPEAGMALLPPIQLTEAVLLPVNFPRWRWLDAPPLRLDAALQARIHTWLCGLAEALTAGRFEPLLQALRSRALDLATAYGRDPREGLLDLHQQLLARHAQGGLVMAPIPPAELLLRPIADGRLLDCLLSGGDPALRTEPDAEGQVFRLPLRIAVLDGQPQVML</sequence>
<dbReference type="RefSeq" id="WP_182665836.1">
    <property type="nucleotide sequence ID" value="NZ_JACIVI010000007.1"/>
</dbReference>
<dbReference type="EMBL" id="JACIVI010000007">
    <property type="protein sequence ID" value="MBB1163167.1"/>
    <property type="molecule type" value="Genomic_DNA"/>
</dbReference>
<gene>
    <name evidence="1" type="ORF">H4F90_14430</name>
</gene>
<keyword evidence="2" id="KW-1185">Reference proteome</keyword>
<proteinExistence type="predicted"/>
<comment type="caution">
    <text evidence="1">The sequence shown here is derived from an EMBL/GenBank/DDBJ whole genome shotgun (WGS) entry which is preliminary data.</text>
</comment>
<organism evidence="1 2">
    <name type="scientific">Aquariibacter albus</name>
    <dbReference type="NCBI Taxonomy" id="2759899"/>
    <lineage>
        <taxon>Bacteria</taxon>
        <taxon>Pseudomonadati</taxon>
        <taxon>Pseudomonadota</taxon>
        <taxon>Betaproteobacteria</taxon>
        <taxon>Burkholderiales</taxon>
        <taxon>Sphaerotilaceae</taxon>
        <taxon>Aquariibacter</taxon>
    </lineage>
</organism>
<dbReference type="AlphaFoldDB" id="A0A839HK44"/>